<evidence type="ECO:0000256" key="1">
    <source>
        <dbReference type="ARBA" id="ARBA00022723"/>
    </source>
</evidence>
<accession>A0AAD7BEA2</accession>
<dbReference type="Gene3D" id="6.10.140.2220">
    <property type="match status" value="1"/>
</dbReference>
<dbReference type="AlphaFoldDB" id="A0AAD7BEA2"/>
<evidence type="ECO:0000313" key="7">
    <source>
        <dbReference type="Proteomes" id="UP001221142"/>
    </source>
</evidence>
<dbReference type="InterPro" id="IPR002893">
    <property type="entry name" value="Znf_MYND"/>
</dbReference>
<keyword evidence="2 4" id="KW-0863">Zinc-finger</keyword>
<keyword evidence="1" id="KW-0479">Metal-binding</keyword>
<proteinExistence type="predicted"/>
<gene>
    <name evidence="6" type="ORF">FB45DRAFT_1033794</name>
</gene>
<comment type="caution">
    <text evidence="6">The sequence shown here is derived from an EMBL/GenBank/DDBJ whole genome shotgun (WGS) entry which is preliminary data.</text>
</comment>
<evidence type="ECO:0000313" key="6">
    <source>
        <dbReference type="EMBL" id="KAJ7618597.1"/>
    </source>
</evidence>
<name>A0AAD7BEA2_9AGAR</name>
<evidence type="ECO:0000256" key="4">
    <source>
        <dbReference type="PROSITE-ProRule" id="PRU00134"/>
    </source>
</evidence>
<sequence length="679" mass="76289">MLQALNPPTPDTRDDRFVRLLFAAGLASNSDRLAQEVIRVLRLPDSATSRGLKKCHESFDSVCATLDKVFTQTREESVRGSRVASDHLAAAILLVYARMGQDNILRRRIVFETSFLQNTVALLNSPFARNGVVFTLSKITHQCDKEVRQAIARFTSDMLDSAEPNLDDVTFVEKTVCVLSHTATSIFWEGTTPDPEVVAALPRVLRFMLSVVRLPGSTHLSFIHLVTFCQQTASRCPKPFLANPDCLDFLVACSRARDICTRICSQRALIDVFRSAELGYECEREPRHEGTRGSLEKYYRGTEPYISNIQKDQYRFIALIEEYESNPDCSHVDLGKEIAAVILSCEAVVRAWIERDVRDGEPAKLPKTDETNELDVTADVLRIILLVSKGDRYEASYYAREALKRHPSVPFFYYIIAHRGCGIGDDTITRVLYAEKGLRLGANSDGMTEFIRLSLLYFTIHFSHTVVSSIAEGASVDSRMKELNALTKTALGNSNTFARIAPLDHWRRPLMAAVGTFIDLARNGHLWADDSFQTSREVFAHICDIARCTSAGFQPTEECLALEKILDRIFIAWDTWGSTVSRQASKAYTSDPAGSDVDIVVWFEQLNADPCFLRRFHLHGIDPGTQKTGHWAQLHTCSFCNNANATLKQCAGCQKTRYCNNVCQKKHWKMHREACKAST</sequence>
<organism evidence="6 7">
    <name type="scientific">Roridomyces roridus</name>
    <dbReference type="NCBI Taxonomy" id="1738132"/>
    <lineage>
        <taxon>Eukaryota</taxon>
        <taxon>Fungi</taxon>
        <taxon>Dikarya</taxon>
        <taxon>Basidiomycota</taxon>
        <taxon>Agaricomycotina</taxon>
        <taxon>Agaricomycetes</taxon>
        <taxon>Agaricomycetidae</taxon>
        <taxon>Agaricales</taxon>
        <taxon>Marasmiineae</taxon>
        <taxon>Mycenaceae</taxon>
        <taxon>Roridomyces</taxon>
    </lineage>
</organism>
<keyword evidence="7" id="KW-1185">Reference proteome</keyword>
<dbReference type="SUPFAM" id="SSF144232">
    <property type="entry name" value="HIT/MYND zinc finger-like"/>
    <property type="match status" value="1"/>
</dbReference>
<dbReference type="EMBL" id="JARKIF010000019">
    <property type="protein sequence ID" value="KAJ7618597.1"/>
    <property type="molecule type" value="Genomic_DNA"/>
</dbReference>
<protein>
    <recommendedName>
        <fullName evidence="5">MYND-type domain-containing protein</fullName>
    </recommendedName>
</protein>
<evidence type="ECO:0000256" key="2">
    <source>
        <dbReference type="ARBA" id="ARBA00022771"/>
    </source>
</evidence>
<evidence type="ECO:0000259" key="5">
    <source>
        <dbReference type="PROSITE" id="PS50865"/>
    </source>
</evidence>
<reference evidence="6" key="1">
    <citation type="submission" date="2023-03" db="EMBL/GenBank/DDBJ databases">
        <title>Massive genome expansion in bonnet fungi (Mycena s.s.) driven by repeated elements and novel gene families across ecological guilds.</title>
        <authorList>
            <consortium name="Lawrence Berkeley National Laboratory"/>
            <person name="Harder C.B."/>
            <person name="Miyauchi S."/>
            <person name="Viragh M."/>
            <person name="Kuo A."/>
            <person name="Thoen E."/>
            <person name="Andreopoulos B."/>
            <person name="Lu D."/>
            <person name="Skrede I."/>
            <person name="Drula E."/>
            <person name="Henrissat B."/>
            <person name="Morin E."/>
            <person name="Kohler A."/>
            <person name="Barry K."/>
            <person name="LaButti K."/>
            <person name="Morin E."/>
            <person name="Salamov A."/>
            <person name="Lipzen A."/>
            <person name="Mereny Z."/>
            <person name="Hegedus B."/>
            <person name="Baldrian P."/>
            <person name="Stursova M."/>
            <person name="Weitz H."/>
            <person name="Taylor A."/>
            <person name="Grigoriev I.V."/>
            <person name="Nagy L.G."/>
            <person name="Martin F."/>
            <person name="Kauserud H."/>
        </authorList>
    </citation>
    <scope>NUCLEOTIDE SEQUENCE</scope>
    <source>
        <strain evidence="6">9284</strain>
    </source>
</reference>
<keyword evidence="3" id="KW-0862">Zinc</keyword>
<dbReference type="GO" id="GO:0008270">
    <property type="term" value="F:zinc ion binding"/>
    <property type="evidence" value="ECO:0007669"/>
    <property type="project" value="UniProtKB-KW"/>
</dbReference>
<feature type="domain" description="MYND-type" evidence="5">
    <location>
        <begin position="637"/>
        <end position="675"/>
    </location>
</feature>
<dbReference type="Pfam" id="PF01753">
    <property type="entry name" value="zf-MYND"/>
    <property type="match status" value="1"/>
</dbReference>
<evidence type="ECO:0000256" key="3">
    <source>
        <dbReference type="ARBA" id="ARBA00022833"/>
    </source>
</evidence>
<dbReference type="Proteomes" id="UP001221142">
    <property type="component" value="Unassembled WGS sequence"/>
</dbReference>
<dbReference type="PROSITE" id="PS50865">
    <property type="entry name" value="ZF_MYND_2"/>
    <property type="match status" value="1"/>
</dbReference>